<dbReference type="GO" id="GO:0046982">
    <property type="term" value="F:protein heterodimerization activity"/>
    <property type="evidence" value="ECO:0007669"/>
    <property type="project" value="InterPro"/>
</dbReference>
<evidence type="ECO:0000256" key="4">
    <source>
        <dbReference type="ARBA" id="ARBA00023163"/>
    </source>
</evidence>
<keyword evidence="5" id="KW-0539">Nucleus</keyword>
<dbReference type="CDD" id="cd07979">
    <property type="entry name" value="HFD_TAF9"/>
    <property type="match status" value="1"/>
</dbReference>
<dbReference type="STRING" id="35570.A0A1I8PR43"/>
<gene>
    <name evidence="6" type="primary">106088975</name>
</gene>
<name>A0A1I8PR43_STOCA</name>
<dbReference type="PANTHER" id="PTHR48068">
    <property type="entry name" value="TAF9 RNA POLYMERASE II, TATA BOX-BINDING PROTEIN (TBP)-ASSOCIATED FACTOR"/>
    <property type="match status" value="1"/>
</dbReference>
<sequence length="261" mass="28379">MSTEKEKSEKTKINTQVKHVPKDAQVIMSILKDLGIQEYEPRVINQLLEFSYRYVTCILDDAKVFANHARKKTIDLDDVKLATEVVLDKAFTCPPPRHVISKLAEVRNSMPLPAIKPHCGLRLPPDRYCLSACNYKLRAANQAKKMTKSALEGRSTIKSQLKPGGAAAGSIKRQTVLTPKAQVVTIPKPVIKFTTTAKTVAVDSKGLAGSSVGGSGSTMDSLGEVKMEVDAENTVVGSITTIATGTGVKRERDEDEFEVVP</sequence>
<dbReference type="OrthoDB" id="341924at2759"/>
<evidence type="ECO:0008006" key="8">
    <source>
        <dbReference type="Google" id="ProtNLM"/>
    </source>
</evidence>
<comment type="subcellular location">
    <subcellularLocation>
        <location evidence="1">Nucleus</location>
    </subcellularLocation>
</comment>
<accession>A0A1I8PR43</accession>
<reference evidence="6" key="1">
    <citation type="submission" date="2020-05" db="UniProtKB">
        <authorList>
            <consortium name="EnsemblMetazoa"/>
        </authorList>
    </citation>
    <scope>IDENTIFICATION</scope>
    <source>
        <strain evidence="6">USDA</strain>
    </source>
</reference>
<evidence type="ECO:0000256" key="5">
    <source>
        <dbReference type="ARBA" id="ARBA00023242"/>
    </source>
</evidence>
<dbReference type="InterPro" id="IPR003162">
    <property type="entry name" value="TFIID-31"/>
</dbReference>
<dbReference type="GO" id="GO:0000124">
    <property type="term" value="C:SAGA complex"/>
    <property type="evidence" value="ECO:0007669"/>
    <property type="project" value="TreeGrafter"/>
</dbReference>
<evidence type="ECO:0000313" key="7">
    <source>
        <dbReference type="Proteomes" id="UP000095300"/>
    </source>
</evidence>
<protein>
    <recommendedName>
        <fullName evidence="8">Transcription initiation factor TFIID subunit 9</fullName>
    </recommendedName>
</protein>
<dbReference type="Proteomes" id="UP000095300">
    <property type="component" value="Unassembled WGS sequence"/>
</dbReference>
<dbReference type="GO" id="GO:0051123">
    <property type="term" value="P:RNA polymerase II preinitiation complex assembly"/>
    <property type="evidence" value="ECO:0007669"/>
    <property type="project" value="TreeGrafter"/>
</dbReference>
<dbReference type="FunFam" id="1.10.20.10:FF:000018">
    <property type="entry name" value="Transcription initiation factor TFIID subunit 9"/>
    <property type="match status" value="1"/>
</dbReference>
<dbReference type="EnsemblMetazoa" id="SCAU010331-RA">
    <property type="protein sequence ID" value="SCAU010331-PA"/>
    <property type="gene ID" value="SCAU010331"/>
</dbReference>
<dbReference type="VEuPathDB" id="VectorBase:SCAU010331"/>
<dbReference type="GO" id="GO:0005669">
    <property type="term" value="C:transcription factor TFIID complex"/>
    <property type="evidence" value="ECO:0007669"/>
    <property type="project" value="TreeGrafter"/>
</dbReference>
<dbReference type="PANTHER" id="PTHR48068:SF4">
    <property type="entry name" value="TATA-BOX BINDING PROTEIN ASSOCIATED FACTOR 9"/>
    <property type="match status" value="1"/>
</dbReference>
<dbReference type="GO" id="GO:0016251">
    <property type="term" value="F:RNA polymerase II general transcription initiation factor activity"/>
    <property type="evidence" value="ECO:0007669"/>
    <property type="project" value="TreeGrafter"/>
</dbReference>
<keyword evidence="7" id="KW-1185">Reference proteome</keyword>
<evidence type="ECO:0000256" key="1">
    <source>
        <dbReference type="ARBA" id="ARBA00004123"/>
    </source>
</evidence>
<dbReference type="KEGG" id="scac:106088975"/>
<keyword evidence="3" id="KW-0805">Transcription regulation</keyword>
<evidence type="ECO:0000256" key="2">
    <source>
        <dbReference type="ARBA" id="ARBA00007646"/>
    </source>
</evidence>
<comment type="similarity">
    <text evidence="2">Belongs to the TAF9 family.</text>
</comment>
<evidence type="ECO:0000256" key="3">
    <source>
        <dbReference type="ARBA" id="ARBA00023015"/>
    </source>
</evidence>
<dbReference type="Pfam" id="PF02291">
    <property type="entry name" value="TFIID-31kDa"/>
    <property type="match status" value="1"/>
</dbReference>
<dbReference type="Gene3D" id="1.10.20.10">
    <property type="entry name" value="Histone, subunit A"/>
    <property type="match status" value="1"/>
</dbReference>
<organism evidence="6 7">
    <name type="scientific">Stomoxys calcitrans</name>
    <name type="common">Stable fly</name>
    <name type="synonym">Conops calcitrans</name>
    <dbReference type="NCBI Taxonomy" id="35570"/>
    <lineage>
        <taxon>Eukaryota</taxon>
        <taxon>Metazoa</taxon>
        <taxon>Ecdysozoa</taxon>
        <taxon>Arthropoda</taxon>
        <taxon>Hexapoda</taxon>
        <taxon>Insecta</taxon>
        <taxon>Pterygota</taxon>
        <taxon>Neoptera</taxon>
        <taxon>Endopterygota</taxon>
        <taxon>Diptera</taxon>
        <taxon>Brachycera</taxon>
        <taxon>Muscomorpha</taxon>
        <taxon>Muscoidea</taxon>
        <taxon>Muscidae</taxon>
        <taxon>Stomoxys</taxon>
    </lineage>
</organism>
<proteinExistence type="inferred from homology"/>
<dbReference type="GO" id="GO:0003713">
    <property type="term" value="F:transcription coactivator activity"/>
    <property type="evidence" value="ECO:0007669"/>
    <property type="project" value="TreeGrafter"/>
</dbReference>
<dbReference type="SUPFAM" id="SSF47113">
    <property type="entry name" value="Histone-fold"/>
    <property type="match status" value="1"/>
</dbReference>
<dbReference type="AlphaFoldDB" id="A0A1I8PR43"/>
<dbReference type="InterPro" id="IPR051431">
    <property type="entry name" value="TFIID_subunit_9"/>
</dbReference>
<keyword evidence="4" id="KW-0804">Transcription</keyword>
<dbReference type="InterPro" id="IPR009072">
    <property type="entry name" value="Histone-fold"/>
</dbReference>
<evidence type="ECO:0000313" key="6">
    <source>
        <dbReference type="EnsemblMetazoa" id="SCAU010331-PA"/>
    </source>
</evidence>